<organism evidence="1 2">
    <name type="scientific">Methylobrevis albus</name>
    <dbReference type="NCBI Taxonomy" id="2793297"/>
    <lineage>
        <taxon>Bacteria</taxon>
        <taxon>Pseudomonadati</taxon>
        <taxon>Pseudomonadota</taxon>
        <taxon>Alphaproteobacteria</taxon>
        <taxon>Hyphomicrobiales</taxon>
        <taxon>Pleomorphomonadaceae</taxon>
        <taxon>Methylobrevis</taxon>
    </lineage>
</organism>
<keyword evidence="2" id="KW-1185">Reference proteome</keyword>
<evidence type="ECO:0000313" key="2">
    <source>
        <dbReference type="Proteomes" id="UP000631694"/>
    </source>
</evidence>
<dbReference type="AlphaFoldDB" id="A0A931N019"/>
<dbReference type="Proteomes" id="UP000631694">
    <property type="component" value="Unassembled WGS sequence"/>
</dbReference>
<comment type="caution">
    <text evidence="1">The sequence shown here is derived from an EMBL/GenBank/DDBJ whole genome shotgun (WGS) entry which is preliminary data.</text>
</comment>
<proteinExistence type="predicted"/>
<sequence length="83" mass="8901">MTGIFDAFLAEFDRRSRSRRTGIRLAALTDAQLEEVGLTRTDVAGLIEGRRAIDDGRRGGIGEAAGAGLLRLAALGRGYPQTR</sequence>
<dbReference type="RefSeq" id="WP_197311413.1">
    <property type="nucleotide sequence ID" value="NZ_JADZLT010000050.1"/>
</dbReference>
<accession>A0A931N019</accession>
<name>A0A931N019_9HYPH</name>
<dbReference type="EMBL" id="JADZLT010000050">
    <property type="protein sequence ID" value="MBH0238331.1"/>
    <property type="molecule type" value="Genomic_DNA"/>
</dbReference>
<evidence type="ECO:0000313" key="1">
    <source>
        <dbReference type="EMBL" id="MBH0238331.1"/>
    </source>
</evidence>
<protein>
    <submittedName>
        <fullName evidence="1">DUF1127 domain-containing protein</fullName>
    </submittedName>
</protein>
<reference evidence="1" key="1">
    <citation type="submission" date="2020-12" db="EMBL/GenBank/DDBJ databases">
        <title>Methylobrevis albus sp. nov., isolated from fresh water lack sediment.</title>
        <authorList>
            <person name="Zou Q."/>
        </authorList>
    </citation>
    <scope>NUCLEOTIDE SEQUENCE</scope>
    <source>
        <strain evidence="1">L22</strain>
    </source>
</reference>
<gene>
    <name evidence="1" type="ORF">I5731_10890</name>
</gene>